<comment type="caution">
    <text evidence="2">The sequence shown here is derived from an EMBL/GenBank/DDBJ whole genome shotgun (WGS) entry which is preliminary data.</text>
</comment>
<sequence length="60" mass="7161">MDNFLTSFPILLFIFLEVFNFGTLVNDYVLGFLEFQNLFSLHFIATNQLFILHLSFDYLF</sequence>
<reference evidence="2 3" key="1">
    <citation type="submission" date="2015-10" db="EMBL/GenBank/DDBJ databases">
        <title>Genome analyses suggest a sexual origin of heterokaryosis in a supposedly ancient asexual fungus.</title>
        <authorList>
            <person name="Ropars J."/>
            <person name="Sedzielewska K."/>
            <person name="Noel J."/>
            <person name="Charron P."/>
            <person name="Farinelli L."/>
            <person name="Marton T."/>
            <person name="Kruger M."/>
            <person name="Pelin A."/>
            <person name="Brachmann A."/>
            <person name="Corradi N."/>
        </authorList>
    </citation>
    <scope>NUCLEOTIDE SEQUENCE [LARGE SCALE GENOMIC DNA]</scope>
    <source>
        <strain evidence="2 3">A4</strain>
    </source>
</reference>
<organism evidence="2 3">
    <name type="scientific">Rhizophagus irregularis</name>
    <dbReference type="NCBI Taxonomy" id="588596"/>
    <lineage>
        <taxon>Eukaryota</taxon>
        <taxon>Fungi</taxon>
        <taxon>Fungi incertae sedis</taxon>
        <taxon>Mucoromycota</taxon>
        <taxon>Glomeromycotina</taxon>
        <taxon>Glomeromycetes</taxon>
        <taxon>Glomerales</taxon>
        <taxon>Glomeraceae</taxon>
        <taxon>Rhizophagus</taxon>
    </lineage>
</organism>
<feature type="transmembrane region" description="Helical" evidence="1">
    <location>
        <begin position="38"/>
        <end position="56"/>
    </location>
</feature>
<proteinExistence type="predicted"/>
<evidence type="ECO:0000313" key="2">
    <source>
        <dbReference type="EMBL" id="PKY62164.1"/>
    </source>
</evidence>
<evidence type="ECO:0000313" key="3">
    <source>
        <dbReference type="Proteomes" id="UP000234323"/>
    </source>
</evidence>
<dbReference type="EMBL" id="LLXI01006539">
    <property type="protein sequence ID" value="PKY62164.1"/>
    <property type="molecule type" value="Genomic_DNA"/>
</dbReference>
<dbReference type="AlphaFoldDB" id="A0A2I1HTE5"/>
<accession>A0A2I1HTE5</accession>
<dbReference type="Proteomes" id="UP000234323">
    <property type="component" value="Unassembled WGS sequence"/>
</dbReference>
<keyword evidence="3" id="KW-1185">Reference proteome</keyword>
<feature type="transmembrane region" description="Helical" evidence="1">
    <location>
        <begin position="6"/>
        <end position="26"/>
    </location>
</feature>
<keyword evidence="1" id="KW-0812">Transmembrane</keyword>
<name>A0A2I1HTE5_9GLOM</name>
<gene>
    <name evidence="2" type="ORF">RhiirA4_488180</name>
</gene>
<keyword evidence="1" id="KW-0472">Membrane</keyword>
<evidence type="ECO:0000256" key="1">
    <source>
        <dbReference type="SAM" id="Phobius"/>
    </source>
</evidence>
<keyword evidence="1" id="KW-1133">Transmembrane helix</keyword>
<protein>
    <submittedName>
        <fullName evidence="2">Uncharacterized protein</fullName>
    </submittedName>
</protein>